<feature type="domain" description="Integrase catalytic" evidence="1">
    <location>
        <begin position="1"/>
        <end position="58"/>
    </location>
</feature>
<evidence type="ECO:0000313" key="2">
    <source>
        <dbReference type="EMBL" id="PCS22758.1"/>
    </source>
</evidence>
<evidence type="ECO:0000259" key="1">
    <source>
        <dbReference type="PROSITE" id="PS50994"/>
    </source>
</evidence>
<sequence length="58" mass="6633">MADNGQEFAYHGKIEKALDVESYFAHPYSSWKRGANKNANGLLSQYVKERDRFKDGHG</sequence>
<dbReference type="InterPro" id="IPR051917">
    <property type="entry name" value="Transposase-Integrase"/>
</dbReference>
<keyword evidence="3" id="KW-1185">Reference proteome</keyword>
<dbReference type="PROSITE" id="PS50994">
    <property type="entry name" value="INTEGRASE"/>
    <property type="match status" value="1"/>
</dbReference>
<proteinExistence type="predicted"/>
<dbReference type="GO" id="GO:0015074">
    <property type="term" value="P:DNA integration"/>
    <property type="evidence" value="ECO:0007669"/>
    <property type="project" value="InterPro"/>
</dbReference>
<protein>
    <submittedName>
        <fullName evidence="2">Mobile element protein</fullName>
    </submittedName>
</protein>
<dbReference type="Proteomes" id="UP000219020">
    <property type="component" value="Unassembled WGS sequence"/>
</dbReference>
<dbReference type="EMBL" id="NBYY01000015">
    <property type="protein sequence ID" value="PCS22758.1"/>
    <property type="molecule type" value="Genomic_DNA"/>
</dbReference>
<dbReference type="InterPro" id="IPR001584">
    <property type="entry name" value="Integrase_cat-core"/>
</dbReference>
<reference evidence="3" key="1">
    <citation type="submission" date="2017-04" db="EMBL/GenBank/DDBJ databases">
        <title>Genome evolution of the luminous symbionts of deep sea anglerfish.</title>
        <authorList>
            <person name="Hendry T.A."/>
        </authorList>
    </citation>
    <scope>NUCLEOTIDE SEQUENCE [LARGE SCALE GENOMIC DNA]</scope>
</reference>
<name>A0A2A5T3R3_9GAMM</name>
<gene>
    <name evidence="2" type="ORF">BTN49_1722</name>
</gene>
<comment type="caution">
    <text evidence="2">The sequence shown here is derived from an EMBL/GenBank/DDBJ whole genome shotgun (WGS) entry which is preliminary data.</text>
</comment>
<dbReference type="PANTHER" id="PTHR10948:SF23">
    <property type="entry name" value="TRANSPOSASE INSI FOR INSERTION SEQUENCE ELEMENT IS30A-RELATED"/>
    <property type="match status" value="1"/>
</dbReference>
<organism evidence="2 3">
    <name type="scientific">Candidatus Enterovibrio escicola</name>
    <dbReference type="NCBI Taxonomy" id="1927127"/>
    <lineage>
        <taxon>Bacteria</taxon>
        <taxon>Pseudomonadati</taxon>
        <taxon>Pseudomonadota</taxon>
        <taxon>Gammaproteobacteria</taxon>
        <taxon>Vibrionales</taxon>
        <taxon>Vibrionaceae</taxon>
        <taxon>Enterovibrio</taxon>
    </lineage>
</organism>
<dbReference type="GO" id="GO:0004803">
    <property type="term" value="F:transposase activity"/>
    <property type="evidence" value="ECO:0007669"/>
    <property type="project" value="TreeGrafter"/>
</dbReference>
<dbReference type="GO" id="GO:0032196">
    <property type="term" value="P:transposition"/>
    <property type="evidence" value="ECO:0007669"/>
    <property type="project" value="TreeGrafter"/>
</dbReference>
<dbReference type="AlphaFoldDB" id="A0A2A5T3R3"/>
<evidence type="ECO:0000313" key="3">
    <source>
        <dbReference type="Proteomes" id="UP000219020"/>
    </source>
</evidence>
<accession>A0A2A5T3R3</accession>
<dbReference type="PANTHER" id="PTHR10948">
    <property type="entry name" value="TRANSPOSASE"/>
    <property type="match status" value="1"/>
</dbReference>
<dbReference type="GO" id="GO:0005829">
    <property type="term" value="C:cytosol"/>
    <property type="evidence" value="ECO:0007669"/>
    <property type="project" value="TreeGrafter"/>
</dbReference>